<feature type="transmembrane region" description="Helical" evidence="1">
    <location>
        <begin position="12"/>
        <end position="34"/>
    </location>
</feature>
<keyword evidence="1" id="KW-1133">Transmembrane helix</keyword>
<dbReference type="EMBL" id="CATQJL010000316">
    <property type="protein sequence ID" value="CAJ0607190.1"/>
    <property type="molecule type" value="Genomic_DNA"/>
</dbReference>
<gene>
    <name evidence="2" type="ORF">CYNAS_LOCUS19173</name>
</gene>
<evidence type="ECO:0000313" key="3">
    <source>
        <dbReference type="Proteomes" id="UP001176961"/>
    </source>
</evidence>
<sequence>MVLSIHADAQARLIVVSTMWIWKGFILAALFAVVSSKRHLITDEERRKLTWICEYEKDEQGRRICVHADTECSSCKTMKDERKKKVCLGVCDNQIKYIDDETMH</sequence>
<evidence type="ECO:0000256" key="1">
    <source>
        <dbReference type="SAM" id="Phobius"/>
    </source>
</evidence>
<evidence type="ECO:0000313" key="2">
    <source>
        <dbReference type="EMBL" id="CAJ0607190.1"/>
    </source>
</evidence>
<protein>
    <submittedName>
        <fullName evidence="2">Uncharacterized protein</fullName>
    </submittedName>
</protein>
<organism evidence="2 3">
    <name type="scientific">Cylicocyclus nassatus</name>
    <name type="common">Nematode worm</name>
    <dbReference type="NCBI Taxonomy" id="53992"/>
    <lineage>
        <taxon>Eukaryota</taxon>
        <taxon>Metazoa</taxon>
        <taxon>Ecdysozoa</taxon>
        <taxon>Nematoda</taxon>
        <taxon>Chromadorea</taxon>
        <taxon>Rhabditida</taxon>
        <taxon>Rhabditina</taxon>
        <taxon>Rhabditomorpha</taxon>
        <taxon>Strongyloidea</taxon>
        <taxon>Strongylidae</taxon>
        <taxon>Cylicocyclus</taxon>
    </lineage>
</organism>
<dbReference type="Proteomes" id="UP001176961">
    <property type="component" value="Unassembled WGS sequence"/>
</dbReference>
<comment type="caution">
    <text evidence="2">The sequence shown here is derived from an EMBL/GenBank/DDBJ whole genome shotgun (WGS) entry which is preliminary data.</text>
</comment>
<keyword evidence="1" id="KW-0472">Membrane</keyword>
<proteinExistence type="predicted"/>
<reference evidence="2" key="1">
    <citation type="submission" date="2023-07" db="EMBL/GenBank/DDBJ databases">
        <authorList>
            <consortium name="CYATHOMIX"/>
        </authorList>
    </citation>
    <scope>NUCLEOTIDE SEQUENCE</scope>
    <source>
        <strain evidence="2">N/A</strain>
    </source>
</reference>
<accession>A0AA36ME91</accession>
<keyword evidence="1" id="KW-0812">Transmembrane</keyword>
<name>A0AA36ME91_CYLNA</name>
<keyword evidence="3" id="KW-1185">Reference proteome</keyword>
<dbReference type="AlphaFoldDB" id="A0AA36ME91"/>